<comment type="caution">
    <text evidence="2">The sequence shown here is derived from an EMBL/GenBank/DDBJ whole genome shotgun (WGS) entry which is preliminary data.</text>
</comment>
<gene>
    <name evidence="2" type="ORF">US96_C0003G0027</name>
</gene>
<organism evidence="2 3">
    <name type="scientific">Candidatus Woesebacteria bacterium GW2011_GWB1_38_5b</name>
    <dbReference type="NCBI Taxonomy" id="1618569"/>
    <lineage>
        <taxon>Bacteria</taxon>
        <taxon>Candidatus Woeseibacteriota</taxon>
    </lineage>
</organism>
<dbReference type="Proteomes" id="UP000034181">
    <property type="component" value="Unassembled WGS sequence"/>
</dbReference>
<evidence type="ECO:0000313" key="3">
    <source>
        <dbReference type="Proteomes" id="UP000034181"/>
    </source>
</evidence>
<dbReference type="InterPro" id="IPR041049">
    <property type="entry name" value="DUF5615"/>
</dbReference>
<evidence type="ECO:0000259" key="1">
    <source>
        <dbReference type="Pfam" id="PF18480"/>
    </source>
</evidence>
<sequence length="133" mass="15303">MPSKKIRLKLYADENFPLTSVKYLRSLGVSIIHAYSKSYIQKSDSFHLKISKSLNRALITRDRDFTYNWTSLKDHPGIILISPGSQTSDSVNQVYNKAFKKLTPIFVSGSLVMITRDKIIRNKEGIIEDYFLK</sequence>
<evidence type="ECO:0000313" key="2">
    <source>
        <dbReference type="EMBL" id="KKQ75869.1"/>
    </source>
</evidence>
<name>A0A0G0MQB9_9BACT</name>
<reference evidence="2 3" key="1">
    <citation type="journal article" date="2015" name="Nature">
        <title>rRNA introns, odd ribosomes, and small enigmatic genomes across a large radiation of phyla.</title>
        <authorList>
            <person name="Brown C.T."/>
            <person name="Hug L.A."/>
            <person name="Thomas B.C."/>
            <person name="Sharon I."/>
            <person name="Castelle C.J."/>
            <person name="Singh A."/>
            <person name="Wilkins M.J."/>
            <person name="Williams K.H."/>
            <person name="Banfield J.F."/>
        </authorList>
    </citation>
    <scope>NUCLEOTIDE SEQUENCE [LARGE SCALE GENOMIC DNA]</scope>
</reference>
<dbReference type="Pfam" id="PF18480">
    <property type="entry name" value="DUF5615"/>
    <property type="match status" value="1"/>
</dbReference>
<dbReference type="AlphaFoldDB" id="A0A0G0MQB9"/>
<protein>
    <recommendedName>
        <fullName evidence="1">DUF5615 domain-containing protein</fullName>
    </recommendedName>
</protein>
<dbReference type="EMBL" id="LBUZ01000003">
    <property type="protein sequence ID" value="KKQ75869.1"/>
    <property type="molecule type" value="Genomic_DNA"/>
</dbReference>
<feature type="domain" description="DUF5615" evidence="1">
    <location>
        <begin position="9"/>
        <end position="116"/>
    </location>
</feature>
<accession>A0A0G0MQB9</accession>
<proteinExistence type="predicted"/>